<accession>A0A4P9XV01</accession>
<name>A0A4P9XV01_9FUNG</name>
<organism evidence="2 3">
    <name type="scientific">Thamnocephalis sphaerospora</name>
    <dbReference type="NCBI Taxonomy" id="78915"/>
    <lineage>
        <taxon>Eukaryota</taxon>
        <taxon>Fungi</taxon>
        <taxon>Fungi incertae sedis</taxon>
        <taxon>Zoopagomycota</taxon>
        <taxon>Zoopagomycotina</taxon>
        <taxon>Zoopagomycetes</taxon>
        <taxon>Zoopagales</taxon>
        <taxon>Sigmoideomycetaceae</taxon>
        <taxon>Thamnocephalis</taxon>
    </lineage>
</organism>
<dbReference type="STRING" id="78915.A0A4P9XV01"/>
<dbReference type="InterPro" id="IPR004821">
    <property type="entry name" value="Cyt_trans-like"/>
</dbReference>
<evidence type="ECO:0000259" key="1">
    <source>
        <dbReference type="Pfam" id="PF01467"/>
    </source>
</evidence>
<evidence type="ECO:0000313" key="3">
    <source>
        <dbReference type="Proteomes" id="UP000271241"/>
    </source>
</evidence>
<reference evidence="3" key="1">
    <citation type="journal article" date="2018" name="Nat. Microbiol.">
        <title>Leveraging single-cell genomics to expand the fungal tree of life.</title>
        <authorList>
            <person name="Ahrendt S.R."/>
            <person name="Quandt C.A."/>
            <person name="Ciobanu D."/>
            <person name="Clum A."/>
            <person name="Salamov A."/>
            <person name="Andreopoulos B."/>
            <person name="Cheng J.F."/>
            <person name="Woyke T."/>
            <person name="Pelin A."/>
            <person name="Henrissat B."/>
            <person name="Reynolds N.K."/>
            <person name="Benny G.L."/>
            <person name="Smith M.E."/>
            <person name="James T.Y."/>
            <person name="Grigoriev I.V."/>
        </authorList>
    </citation>
    <scope>NUCLEOTIDE SEQUENCE [LARGE SCALE GENOMIC DNA]</scope>
    <source>
        <strain evidence="3">RSA 1356</strain>
    </source>
</reference>
<proteinExistence type="predicted"/>
<dbReference type="GO" id="GO:0015937">
    <property type="term" value="P:coenzyme A biosynthetic process"/>
    <property type="evidence" value="ECO:0007669"/>
    <property type="project" value="TreeGrafter"/>
</dbReference>
<dbReference type="OrthoDB" id="330671at2759"/>
<dbReference type="PANTHER" id="PTHR10695:SF46">
    <property type="entry name" value="BIFUNCTIONAL COENZYME A SYNTHASE-RELATED"/>
    <property type="match status" value="1"/>
</dbReference>
<protein>
    <recommendedName>
        <fullName evidence="1">Cytidyltransferase-like domain-containing protein</fullName>
    </recommendedName>
</protein>
<dbReference type="CDD" id="cd02164">
    <property type="entry name" value="PPAT_CoAS"/>
    <property type="match status" value="1"/>
</dbReference>
<keyword evidence="3" id="KW-1185">Reference proteome</keyword>
<dbReference type="Proteomes" id="UP000271241">
    <property type="component" value="Unassembled WGS sequence"/>
</dbReference>
<dbReference type="AlphaFoldDB" id="A0A4P9XV01"/>
<sequence length="358" mass="39366">MKASAEQSTETAFKLPECRRSMLVVTAAQLAKVRPSRAMLDAVVDATRDHLLILLHADDVETLALQPTEEHSWRTVQDAVAYAYVTALAAEQRAHRPWLTVTVTLDGWCGYAPGVEEPSWERAFFSVSDSRAAEIVQSWNDQRQKAGLSLLEKQVLPEVASAPFSTSTAVATADGGQCSSAEATLVAAGQKEEERYKHVALGGTFDHLHAGHKILLTVATWLTDDRIFCGVTDGGMLQGKQHPEYLESTESRIAHVHSFLTTICRRRNYVVDRLYDPFGPTITDASIDALVVSRETKRGGDAVQKERAARGFPSLRVRVIDVVAAGRQSLCESEWTDLKLSSTQIRARLEREGAPRLG</sequence>
<dbReference type="Gene3D" id="3.40.50.620">
    <property type="entry name" value="HUPs"/>
    <property type="match status" value="1"/>
</dbReference>
<feature type="domain" description="Cytidyltransferase-like" evidence="1">
    <location>
        <begin position="201"/>
        <end position="348"/>
    </location>
</feature>
<dbReference type="EMBL" id="KZ992472">
    <property type="protein sequence ID" value="RKP10073.1"/>
    <property type="molecule type" value="Genomic_DNA"/>
</dbReference>
<gene>
    <name evidence="2" type="ORF">THASP1DRAFT_28155</name>
</gene>
<dbReference type="SUPFAM" id="SSF52374">
    <property type="entry name" value="Nucleotidylyl transferase"/>
    <property type="match status" value="1"/>
</dbReference>
<dbReference type="PANTHER" id="PTHR10695">
    <property type="entry name" value="DEPHOSPHO-COA KINASE-RELATED"/>
    <property type="match status" value="1"/>
</dbReference>
<evidence type="ECO:0000313" key="2">
    <source>
        <dbReference type="EMBL" id="RKP10073.1"/>
    </source>
</evidence>
<dbReference type="GO" id="GO:0004140">
    <property type="term" value="F:dephospho-CoA kinase activity"/>
    <property type="evidence" value="ECO:0007669"/>
    <property type="project" value="TreeGrafter"/>
</dbReference>
<dbReference type="InterPro" id="IPR014729">
    <property type="entry name" value="Rossmann-like_a/b/a_fold"/>
</dbReference>
<dbReference type="Pfam" id="PF01467">
    <property type="entry name" value="CTP_transf_like"/>
    <property type="match status" value="1"/>
</dbReference>